<keyword evidence="3" id="KW-1185">Reference proteome</keyword>
<evidence type="ECO:0000256" key="1">
    <source>
        <dbReference type="SAM" id="MobiDB-lite"/>
    </source>
</evidence>
<gene>
    <name evidence="2" type="ORF">C5167_044157</name>
</gene>
<organism evidence="2 3">
    <name type="scientific">Papaver somniferum</name>
    <name type="common">Opium poppy</name>
    <dbReference type="NCBI Taxonomy" id="3469"/>
    <lineage>
        <taxon>Eukaryota</taxon>
        <taxon>Viridiplantae</taxon>
        <taxon>Streptophyta</taxon>
        <taxon>Embryophyta</taxon>
        <taxon>Tracheophyta</taxon>
        <taxon>Spermatophyta</taxon>
        <taxon>Magnoliopsida</taxon>
        <taxon>Ranunculales</taxon>
        <taxon>Papaveraceae</taxon>
        <taxon>Papaveroideae</taxon>
        <taxon>Papaver</taxon>
    </lineage>
</organism>
<reference evidence="2 3" key="1">
    <citation type="journal article" date="2018" name="Science">
        <title>The opium poppy genome and morphinan production.</title>
        <authorList>
            <person name="Guo L."/>
            <person name="Winzer T."/>
            <person name="Yang X."/>
            <person name="Li Y."/>
            <person name="Ning Z."/>
            <person name="He Z."/>
            <person name="Teodor R."/>
            <person name="Lu Y."/>
            <person name="Bowser T.A."/>
            <person name="Graham I.A."/>
            <person name="Ye K."/>
        </authorList>
    </citation>
    <scope>NUCLEOTIDE SEQUENCE [LARGE SCALE GENOMIC DNA]</scope>
    <source>
        <strain evidence="3">cv. HN1</strain>
        <tissue evidence="2">Leaves</tissue>
    </source>
</reference>
<proteinExistence type="predicted"/>
<dbReference type="AlphaFoldDB" id="A0A4Y7L9B2"/>
<feature type="region of interest" description="Disordered" evidence="1">
    <location>
        <begin position="1"/>
        <end position="42"/>
    </location>
</feature>
<protein>
    <submittedName>
        <fullName evidence="2">Uncharacterized protein</fullName>
    </submittedName>
</protein>
<dbReference type="Gramene" id="RZC81577">
    <property type="protein sequence ID" value="RZC81577"/>
    <property type="gene ID" value="C5167_044157"/>
</dbReference>
<name>A0A4Y7L9B2_PAPSO</name>
<dbReference type="Proteomes" id="UP000316621">
    <property type="component" value="Chromosome 10"/>
</dbReference>
<evidence type="ECO:0000313" key="3">
    <source>
        <dbReference type="Proteomes" id="UP000316621"/>
    </source>
</evidence>
<dbReference type="EMBL" id="CM010724">
    <property type="protein sequence ID" value="RZC81577.1"/>
    <property type="molecule type" value="Genomic_DNA"/>
</dbReference>
<evidence type="ECO:0000313" key="2">
    <source>
        <dbReference type="EMBL" id="RZC81577.1"/>
    </source>
</evidence>
<accession>A0A4Y7L9B2</accession>
<feature type="compositionally biased region" description="Basic residues" evidence="1">
    <location>
        <begin position="1"/>
        <end position="30"/>
    </location>
</feature>
<sequence>MKSLKKKSQKVNSKKIQKSSKKHKSNKRTHEKVEEEEGQKSKFDPSHYFASTEFITKRRAGLYYICKDEEITKVERFKVDGHDDGKAESYLESNYDRTHIMDIAVMHMEEAMVEGCESGQSGGMITIDCIDHNNTITNVCEKDIEQLRQEKLQRDIAFYDANSKRTSKPVLGKYDIRG</sequence>